<organism evidence="2 3">
    <name type="scientific">Cercophora newfieldiana</name>
    <dbReference type="NCBI Taxonomy" id="92897"/>
    <lineage>
        <taxon>Eukaryota</taxon>
        <taxon>Fungi</taxon>
        <taxon>Dikarya</taxon>
        <taxon>Ascomycota</taxon>
        <taxon>Pezizomycotina</taxon>
        <taxon>Sordariomycetes</taxon>
        <taxon>Sordariomycetidae</taxon>
        <taxon>Sordariales</taxon>
        <taxon>Lasiosphaeriaceae</taxon>
        <taxon>Cercophora</taxon>
    </lineage>
</organism>
<dbReference type="Pfam" id="PF23397">
    <property type="entry name" value="DUF7104"/>
    <property type="match status" value="2"/>
</dbReference>
<feature type="domain" description="Heterokaryon incompatibility" evidence="1">
    <location>
        <begin position="61"/>
        <end position="205"/>
    </location>
</feature>
<dbReference type="EMBL" id="JAULSV010000001">
    <property type="protein sequence ID" value="KAK0654917.1"/>
    <property type="molecule type" value="Genomic_DNA"/>
</dbReference>
<accession>A0AA39YLR2</accession>
<sequence>MATAGEETLISGMPPPYGYSPLPENHIRLLQLLPSRDETSTIECKLVNYHLLVPRRGAHLYEAVSYVWGNPPNTHSIVADGAHLSIRQNCHAMLARLRDPALPRFLWVDAVCINQDDNDEKTDQVQLMTWIYASARGVIVWLEEPVGTEARADDEGRGEIAPALQLVRLAAAEGPGQVLDLEASRDKIDRLSRCSWFRRIWVLQEVAAARRVEIICHDEELDGEVFCAGLQALKFADHRSGTLGPVNTAVFLIKDPILRHKRGSGAMKSFSLNVMPLLELIRKYHDRNATDRRDKVFALLGMSSEIPKGLATDYNTPWSRVFHRLVESIVGSGAEITTEERHEIAVIRTRFRVLGVVSKVSQKSALDSVEEVNIRLAAARAKQVSSTARTPAHVPPYSFGNGSRVAPATITWLIHTPVLSIREGDIVCHIRDTTQPTILRPQHHHMRCLVIAITTTPIQTPQSGRPSYKLPQGHSEVLEDVPLVWDWSISNRSYEISDAGVDTERASVHSGLVNVNVALPKPLGDMALEIRNWSRLAFQTGRGDVAVQTIELFLSKAVEMDEDRNFHLLAAIDMFRDLYIEVGADFSKHHNRQALCWMADKLRKQGSHYTEVTPLMLFDAILYQSDGDLTGFEKISVLARYRSSDISITTEVLKAAVRCFDRKITSWAFEQLRLQQHPVDVDIAEVMNWALANVDYKVVAELVAYFRESALVVSIEAAKMLWHPKTKEFWPSCSADWAKVSWMPSSTGPLFDTWRARIPIQTKQKFLEDMAWHNSTIETMEFYLSEWGDEDQVVTSITMAGVVQRYHQGAEATLRRLIDRYGDRLPITEEVVVSAMKNQHKSLAMVRMLCEHYGDLLPITKKMVDAASKTRGAVDLEVAKFVQERFGKGV</sequence>
<evidence type="ECO:0000313" key="2">
    <source>
        <dbReference type="EMBL" id="KAK0654917.1"/>
    </source>
</evidence>
<dbReference type="PANTHER" id="PTHR24148:SF78">
    <property type="entry name" value="HETEROKARYON INCOMPATIBILITY DOMAIN-CONTAINING PROTEIN"/>
    <property type="match status" value="1"/>
</dbReference>
<dbReference type="InterPro" id="IPR010730">
    <property type="entry name" value="HET"/>
</dbReference>
<dbReference type="InterPro" id="IPR055530">
    <property type="entry name" value="DUF7104"/>
</dbReference>
<dbReference type="InterPro" id="IPR052895">
    <property type="entry name" value="HetReg/Transcr_Mod"/>
</dbReference>
<evidence type="ECO:0000259" key="1">
    <source>
        <dbReference type="Pfam" id="PF06985"/>
    </source>
</evidence>
<evidence type="ECO:0000313" key="3">
    <source>
        <dbReference type="Proteomes" id="UP001174936"/>
    </source>
</evidence>
<dbReference type="AlphaFoldDB" id="A0AA39YLR2"/>
<protein>
    <submittedName>
        <fullName evidence="2">Heterokaryon incompatibility protein-domain-containing protein</fullName>
    </submittedName>
</protein>
<dbReference type="Proteomes" id="UP001174936">
    <property type="component" value="Unassembled WGS sequence"/>
</dbReference>
<keyword evidence="3" id="KW-1185">Reference proteome</keyword>
<comment type="caution">
    <text evidence="2">The sequence shown here is derived from an EMBL/GenBank/DDBJ whole genome shotgun (WGS) entry which is preliminary data.</text>
</comment>
<proteinExistence type="predicted"/>
<reference evidence="2" key="1">
    <citation type="submission" date="2023-06" db="EMBL/GenBank/DDBJ databases">
        <title>Genome-scale phylogeny and comparative genomics of the fungal order Sordariales.</title>
        <authorList>
            <consortium name="Lawrence Berkeley National Laboratory"/>
            <person name="Hensen N."/>
            <person name="Bonometti L."/>
            <person name="Westerberg I."/>
            <person name="Brannstrom I.O."/>
            <person name="Guillou S."/>
            <person name="Cros-Aarteil S."/>
            <person name="Calhoun S."/>
            <person name="Haridas S."/>
            <person name="Kuo A."/>
            <person name="Mondo S."/>
            <person name="Pangilinan J."/>
            <person name="Riley R."/>
            <person name="Labutti K."/>
            <person name="Andreopoulos B."/>
            <person name="Lipzen A."/>
            <person name="Chen C."/>
            <person name="Yanf M."/>
            <person name="Daum C."/>
            <person name="Ng V."/>
            <person name="Clum A."/>
            <person name="Steindorff A."/>
            <person name="Ohm R."/>
            <person name="Martin F."/>
            <person name="Silar P."/>
            <person name="Natvig D."/>
            <person name="Lalanne C."/>
            <person name="Gautier V."/>
            <person name="Ament-Velasquez S.L."/>
            <person name="Kruys A."/>
            <person name="Hutchinson M.I."/>
            <person name="Powell A.J."/>
            <person name="Barry K."/>
            <person name="Miller A.N."/>
            <person name="Grigoriev I.V."/>
            <person name="Debuchy R."/>
            <person name="Gladieux P."/>
            <person name="Thoren M.H."/>
            <person name="Johannesson H."/>
        </authorList>
    </citation>
    <scope>NUCLEOTIDE SEQUENCE</scope>
    <source>
        <strain evidence="2">SMH2532-1</strain>
    </source>
</reference>
<name>A0AA39YLR2_9PEZI</name>
<gene>
    <name evidence="2" type="ORF">B0T16DRAFT_1468</name>
</gene>
<dbReference type="Pfam" id="PF06985">
    <property type="entry name" value="HET"/>
    <property type="match status" value="1"/>
</dbReference>
<dbReference type="PANTHER" id="PTHR24148">
    <property type="entry name" value="ANKYRIN REPEAT DOMAIN-CONTAINING PROTEIN 39 HOMOLOG-RELATED"/>
    <property type="match status" value="1"/>
</dbReference>